<keyword evidence="5" id="KW-1185">Reference proteome</keyword>
<reference evidence="5" key="1">
    <citation type="submission" date="2003-08" db="EMBL/GenBank/DDBJ databases">
        <authorList>
            <person name="Birren B."/>
            <person name="Nusbaum C."/>
            <person name="Abebe A."/>
            <person name="Abouelleil A."/>
            <person name="Adekoya E."/>
            <person name="Ait-zahra M."/>
            <person name="Allen N."/>
            <person name="Allen T."/>
            <person name="An P."/>
            <person name="Anderson M."/>
            <person name="Anderson S."/>
            <person name="Arachchi H."/>
            <person name="Armbruster J."/>
            <person name="Bachantsang P."/>
            <person name="Baldwin J."/>
            <person name="Barry A."/>
            <person name="Bayul T."/>
            <person name="Blitshsteyn B."/>
            <person name="Bloom T."/>
            <person name="Blye J."/>
            <person name="Boguslavskiy L."/>
            <person name="Borowsky M."/>
            <person name="Boukhgalter B."/>
            <person name="Brunache A."/>
            <person name="Butler J."/>
            <person name="Calixte N."/>
            <person name="Calvo S."/>
            <person name="Camarata J."/>
            <person name="Campo K."/>
            <person name="Chang J."/>
            <person name="Cheshatsang Y."/>
            <person name="Citroen M."/>
            <person name="Collymore A."/>
            <person name="Considine T."/>
            <person name="Cook A."/>
            <person name="Cooke P."/>
            <person name="Corum B."/>
            <person name="Cuomo C."/>
            <person name="David R."/>
            <person name="Dawoe T."/>
            <person name="Degray S."/>
            <person name="Dodge S."/>
            <person name="Dooley K."/>
            <person name="Dorje P."/>
            <person name="Dorjee K."/>
            <person name="Dorris L."/>
            <person name="Duffey N."/>
            <person name="Dupes A."/>
            <person name="Elkins T."/>
            <person name="Engels R."/>
            <person name="Erickson J."/>
            <person name="Farina A."/>
            <person name="Faro S."/>
            <person name="Ferreira P."/>
            <person name="Fischer H."/>
            <person name="Fitzgerald M."/>
            <person name="Foley K."/>
            <person name="Gage D."/>
            <person name="Galagan J."/>
            <person name="Gearin G."/>
            <person name="Gnerre S."/>
            <person name="Gnirke A."/>
            <person name="Goyette A."/>
            <person name="Graham J."/>
            <person name="Grandbois E."/>
            <person name="Gyaltsen K."/>
            <person name="Hafez N."/>
            <person name="Hagopian D."/>
            <person name="Hagos B."/>
            <person name="Hall J."/>
            <person name="Hatcher B."/>
            <person name="Heller A."/>
            <person name="Higgins H."/>
            <person name="Honan T."/>
            <person name="Horn A."/>
            <person name="Houde N."/>
            <person name="Hughes L."/>
            <person name="Hulme W."/>
            <person name="Husby E."/>
            <person name="Iliev I."/>
            <person name="Jaffe D."/>
            <person name="Jones C."/>
            <person name="Kamal M."/>
            <person name="Kamat A."/>
            <person name="Kamvysselis M."/>
            <person name="Karlsson E."/>
            <person name="Kells C."/>
            <person name="Kieu A."/>
            <person name="Kisner P."/>
            <person name="Kodira C."/>
            <person name="Kulbokas E."/>
            <person name="Labutti K."/>
            <person name="Lama D."/>
            <person name="Landers T."/>
            <person name="Leger J."/>
            <person name="Levine S."/>
            <person name="Lewis D."/>
            <person name="Lewis T."/>
            <person name="Lindblad-toh K."/>
            <person name="Liu X."/>
            <person name="Lokyitsang T."/>
            <person name="Lokyitsang Y."/>
            <person name="Lucien O."/>
            <person name="Lui A."/>
            <person name="Ma L.J."/>
            <person name="Mabbitt R."/>
            <person name="Macdonald J."/>
            <person name="Maclean C."/>
            <person name="Major J."/>
            <person name="Manning J."/>
            <person name="Marabella R."/>
            <person name="Maru K."/>
            <person name="Matthews C."/>
            <person name="Mauceli E."/>
            <person name="Mccarthy M."/>
            <person name="Mcdonough S."/>
            <person name="Mcghee T."/>
            <person name="Meldrim J."/>
            <person name="Meneus L."/>
            <person name="Mesirov J."/>
            <person name="Mihalev A."/>
            <person name="Mihova T."/>
            <person name="Mikkelsen T."/>
            <person name="Mlenga V."/>
            <person name="Moru K."/>
            <person name="Mozes J."/>
            <person name="Mulrain L."/>
            <person name="Munson G."/>
            <person name="Naylor J."/>
            <person name="Newes C."/>
            <person name="Nguyen C."/>
            <person name="Nguyen N."/>
            <person name="Nguyen T."/>
            <person name="Nicol R."/>
            <person name="Nielsen C."/>
            <person name="Nizzari M."/>
            <person name="Norbu C."/>
            <person name="Norbu N."/>
            <person name="O'donnell P."/>
            <person name="Okoawo O."/>
            <person name="O'leary S."/>
            <person name="Omotosho B."/>
            <person name="O'neill K."/>
            <person name="Osman S."/>
            <person name="Parker S."/>
            <person name="Perrin D."/>
            <person name="Phunkhang P."/>
            <person name="Piqani B."/>
            <person name="Purcell S."/>
            <person name="Rachupka T."/>
            <person name="Ramasamy U."/>
            <person name="Rameau R."/>
            <person name="Ray V."/>
            <person name="Raymond C."/>
            <person name="Retta R."/>
            <person name="Richardson S."/>
            <person name="Rise C."/>
            <person name="Rodriguez J."/>
            <person name="Rogers J."/>
            <person name="Rogov P."/>
            <person name="Rutman M."/>
            <person name="Schupbach R."/>
            <person name="Seaman C."/>
            <person name="Settipalli S."/>
            <person name="Sharpe T."/>
            <person name="Sheridan J."/>
            <person name="Sherpa N."/>
            <person name="Shi J."/>
            <person name="Smirnov S."/>
            <person name="Smith C."/>
            <person name="Sougnez C."/>
            <person name="Spencer B."/>
            <person name="Stalker J."/>
            <person name="Stange-thomann N."/>
            <person name="Stavropoulos S."/>
            <person name="Stetson K."/>
            <person name="Stone C."/>
            <person name="Stone S."/>
            <person name="Stubbs M."/>
            <person name="Talamas J."/>
            <person name="Tchuinga P."/>
            <person name="Tenzing P."/>
            <person name="Tesfaye S."/>
            <person name="Theodore J."/>
            <person name="Thoulutsang Y."/>
            <person name="Topham K."/>
            <person name="Towey S."/>
            <person name="Tsamla T."/>
            <person name="Tsomo N."/>
            <person name="Vallee D."/>
            <person name="Vassiliev H."/>
            <person name="Venkataraman V."/>
            <person name="Vinson J."/>
            <person name="Vo A."/>
            <person name="Wade C."/>
            <person name="Wang S."/>
            <person name="Wangchuk T."/>
            <person name="Wangdi T."/>
            <person name="Whittaker C."/>
            <person name="Wilkinson J."/>
            <person name="Wu Y."/>
            <person name="Wyman D."/>
            <person name="Yadav S."/>
            <person name="Yang S."/>
            <person name="Yang X."/>
            <person name="Yeager S."/>
            <person name="Yee E."/>
            <person name="Young G."/>
            <person name="Zainoun J."/>
            <person name="Zembeck L."/>
            <person name="Zimmer A."/>
            <person name="Zody M."/>
            <person name="Lander E."/>
        </authorList>
    </citation>
    <scope>NUCLEOTIDE SEQUENCE [LARGE SCALE GENOMIC DNA]</scope>
</reference>
<dbReference type="PRINTS" id="PR00412">
    <property type="entry name" value="EPOXHYDRLASE"/>
</dbReference>
<dbReference type="OMA" id="YRWMVRS"/>
<protein>
    <recommendedName>
        <fullName evidence="3">AB hydrolase-1 domain-containing protein</fullName>
    </recommendedName>
</protein>
<proteinExistence type="inferred from homology"/>
<organism evidence="4 5">
    <name type="scientific">Ciona savignyi</name>
    <name type="common">Pacific transparent sea squirt</name>
    <dbReference type="NCBI Taxonomy" id="51511"/>
    <lineage>
        <taxon>Eukaryota</taxon>
        <taxon>Metazoa</taxon>
        <taxon>Chordata</taxon>
        <taxon>Tunicata</taxon>
        <taxon>Ascidiacea</taxon>
        <taxon>Phlebobranchia</taxon>
        <taxon>Cionidae</taxon>
        <taxon>Ciona</taxon>
    </lineage>
</organism>
<dbReference type="PRINTS" id="PR00111">
    <property type="entry name" value="ABHYDROLASE"/>
</dbReference>
<accession>H2ZKX9</accession>
<dbReference type="eggNOG" id="KOG4178">
    <property type="taxonomic scope" value="Eukaryota"/>
</dbReference>
<name>H2ZKX9_CIOSA</name>
<dbReference type="HOGENOM" id="CLU_020336_7_3_1"/>
<keyword evidence="1" id="KW-0378">Hydrolase</keyword>
<evidence type="ECO:0000313" key="5">
    <source>
        <dbReference type="Proteomes" id="UP000007875"/>
    </source>
</evidence>
<dbReference type="SUPFAM" id="SSF53474">
    <property type="entry name" value="alpha/beta-Hydrolases"/>
    <property type="match status" value="1"/>
</dbReference>
<reference evidence="4" key="2">
    <citation type="submission" date="2025-08" db="UniProtKB">
        <authorList>
            <consortium name="Ensembl"/>
        </authorList>
    </citation>
    <scope>IDENTIFICATION</scope>
</reference>
<feature type="domain" description="AB hydrolase-1" evidence="3">
    <location>
        <begin position="23"/>
        <end position="273"/>
    </location>
</feature>
<dbReference type="InParanoid" id="H2ZKX9"/>
<dbReference type="Pfam" id="PF00561">
    <property type="entry name" value="Abhydrolase_1"/>
    <property type="match status" value="1"/>
</dbReference>
<dbReference type="FunCoup" id="H2ZKX9">
    <property type="interactions" value="1"/>
</dbReference>
<dbReference type="InterPro" id="IPR000073">
    <property type="entry name" value="AB_hydrolase_1"/>
</dbReference>
<dbReference type="Gene3D" id="3.40.50.1820">
    <property type="entry name" value="alpha/beta hydrolase"/>
    <property type="match status" value="1"/>
</dbReference>
<dbReference type="InterPro" id="IPR029058">
    <property type="entry name" value="AB_hydrolase_fold"/>
</dbReference>
<dbReference type="Ensembl" id="ENSCSAVT00000018443.1">
    <property type="protein sequence ID" value="ENSCSAVP00000018245.1"/>
    <property type="gene ID" value="ENSCSAVG00000010729.1"/>
</dbReference>
<dbReference type="AlphaFoldDB" id="H2ZKX9"/>
<comment type="similarity">
    <text evidence="2">Belongs to the AB hydrolase superfamily. Epoxide hydrolase family.</text>
</comment>
<reference evidence="4" key="3">
    <citation type="submission" date="2025-09" db="UniProtKB">
        <authorList>
            <consortium name="Ensembl"/>
        </authorList>
    </citation>
    <scope>IDENTIFICATION</scope>
</reference>
<evidence type="ECO:0000256" key="1">
    <source>
        <dbReference type="ARBA" id="ARBA00022801"/>
    </source>
</evidence>
<evidence type="ECO:0000256" key="2">
    <source>
        <dbReference type="ARBA" id="ARBA00038334"/>
    </source>
</evidence>
<evidence type="ECO:0000313" key="4">
    <source>
        <dbReference type="Ensembl" id="ENSCSAVP00000018245.1"/>
    </source>
</evidence>
<dbReference type="PANTHER" id="PTHR43329">
    <property type="entry name" value="EPOXIDE HYDROLASE"/>
    <property type="match status" value="1"/>
</dbReference>
<dbReference type="GO" id="GO:0004301">
    <property type="term" value="F:epoxide hydrolase activity"/>
    <property type="evidence" value="ECO:0007669"/>
    <property type="project" value="UniProtKB-ARBA"/>
</dbReference>
<dbReference type="STRING" id="51511.ENSCSAVP00000018245"/>
<dbReference type="InterPro" id="IPR000639">
    <property type="entry name" value="Epox_hydrolase-like"/>
</dbReference>
<dbReference type="GeneTree" id="ENSGT00940000167498"/>
<evidence type="ECO:0000259" key="3">
    <source>
        <dbReference type="Pfam" id="PF00561"/>
    </source>
</evidence>
<dbReference type="Proteomes" id="UP000007875">
    <property type="component" value="Unassembled WGS sequence"/>
</dbReference>
<sequence>HDFVRTKSGMRFEYVHAGEVEKPLMLCMHGFPECWYSWRHILAKFSDRYHVVAFHSRGYGNSDKPEGIGKYHLDYLVNDVAEIIEALGYPKATLVAHDWGGAIAWRVPILFPHCVDKVIIMNCPNEEGVTKISFKQFMRSWYIFMFQLPYFPELFIRSNDYGSIGASFNGKNMGIKKASNKLSREEIDIYKHYTGRNIKYAINYYRACNPIYPGLGLKPKTRKIVHPVLLIWGDQDAALGLELAEGSVVRIAAGTDITLKVIPGSSHWVMQDEPELVHQEMEKFLKENE</sequence>